<evidence type="ECO:0000256" key="1">
    <source>
        <dbReference type="SAM" id="MobiDB-lite"/>
    </source>
</evidence>
<organism evidence="2 3">
    <name type="scientific">Pleurodeles waltl</name>
    <name type="common">Iberian ribbed newt</name>
    <dbReference type="NCBI Taxonomy" id="8319"/>
    <lineage>
        <taxon>Eukaryota</taxon>
        <taxon>Metazoa</taxon>
        <taxon>Chordata</taxon>
        <taxon>Craniata</taxon>
        <taxon>Vertebrata</taxon>
        <taxon>Euteleostomi</taxon>
        <taxon>Amphibia</taxon>
        <taxon>Batrachia</taxon>
        <taxon>Caudata</taxon>
        <taxon>Salamandroidea</taxon>
        <taxon>Salamandridae</taxon>
        <taxon>Pleurodelinae</taxon>
        <taxon>Pleurodeles</taxon>
    </lineage>
</organism>
<sequence length="220" mass="23697">MAPKTARSSGDKTDWAKITRRGKDKRDLTGVNKRPTSIMARPTGKNTTGHVKDAKSDDNFTPPQEVRGKDKSQSSITSFLAGGAQESCTTRAILPLGNSQSTTETVPLGTYSENILPETKEPLIKSAQGGDSLLRALESSVVTRRKERGSPFREEGLQVQRSETLIGGDTVSNATATSGTEAVQYMPPNLKGGDNEPEKGMKPLDWAKDSGDKFLSLTEE</sequence>
<feature type="compositionally biased region" description="Basic and acidic residues" evidence="1">
    <location>
        <begin position="193"/>
        <end position="212"/>
    </location>
</feature>
<name>A0AAV7VVB7_PLEWA</name>
<dbReference type="AlphaFoldDB" id="A0AAV7VVB7"/>
<feature type="compositionally biased region" description="Polar residues" evidence="1">
    <location>
        <begin position="170"/>
        <end position="181"/>
    </location>
</feature>
<comment type="caution">
    <text evidence="2">The sequence shown here is derived from an EMBL/GenBank/DDBJ whole genome shotgun (WGS) entry which is preliminary data.</text>
</comment>
<evidence type="ECO:0000313" key="2">
    <source>
        <dbReference type="EMBL" id="KAJ1205623.1"/>
    </source>
</evidence>
<feature type="region of interest" description="Disordered" evidence="1">
    <location>
        <begin position="144"/>
        <end position="220"/>
    </location>
</feature>
<dbReference type="EMBL" id="JANPWB010000002">
    <property type="protein sequence ID" value="KAJ1205623.1"/>
    <property type="molecule type" value="Genomic_DNA"/>
</dbReference>
<protein>
    <submittedName>
        <fullName evidence="2">Uncharacterized protein</fullName>
    </submittedName>
</protein>
<evidence type="ECO:0000313" key="3">
    <source>
        <dbReference type="Proteomes" id="UP001066276"/>
    </source>
</evidence>
<feature type="region of interest" description="Disordered" evidence="1">
    <location>
        <begin position="1"/>
        <end position="84"/>
    </location>
</feature>
<gene>
    <name evidence="2" type="ORF">NDU88_001051</name>
</gene>
<accession>A0AAV7VVB7</accession>
<reference evidence="2" key="1">
    <citation type="journal article" date="2022" name="bioRxiv">
        <title>Sequencing and chromosome-scale assembly of the giantPleurodeles waltlgenome.</title>
        <authorList>
            <person name="Brown T."/>
            <person name="Elewa A."/>
            <person name="Iarovenko S."/>
            <person name="Subramanian E."/>
            <person name="Araus A.J."/>
            <person name="Petzold A."/>
            <person name="Susuki M."/>
            <person name="Suzuki K.-i.T."/>
            <person name="Hayashi T."/>
            <person name="Toyoda A."/>
            <person name="Oliveira C."/>
            <person name="Osipova E."/>
            <person name="Leigh N.D."/>
            <person name="Simon A."/>
            <person name="Yun M.H."/>
        </authorList>
    </citation>
    <scope>NUCLEOTIDE SEQUENCE</scope>
    <source>
        <strain evidence="2">20211129_DDA</strain>
        <tissue evidence="2">Liver</tissue>
    </source>
</reference>
<dbReference type="Proteomes" id="UP001066276">
    <property type="component" value="Chromosome 1_2"/>
</dbReference>
<proteinExistence type="predicted"/>
<keyword evidence="3" id="KW-1185">Reference proteome</keyword>